<feature type="domain" description="Enoyl-CoA hydratase/isomerase" evidence="4">
    <location>
        <begin position="19"/>
        <end position="359"/>
    </location>
</feature>
<evidence type="ECO:0000313" key="5">
    <source>
        <dbReference type="EMBL" id="RSD31129.1"/>
    </source>
</evidence>
<dbReference type="SUPFAM" id="SSF52096">
    <property type="entry name" value="ClpP/crotonase"/>
    <property type="match status" value="1"/>
</dbReference>
<evidence type="ECO:0000313" key="6">
    <source>
        <dbReference type="Proteomes" id="UP000269041"/>
    </source>
</evidence>
<proteinExistence type="predicted"/>
<evidence type="ECO:0000259" key="4">
    <source>
        <dbReference type="Pfam" id="PF16113"/>
    </source>
</evidence>
<dbReference type="Proteomes" id="UP000269041">
    <property type="component" value="Unassembled WGS sequence"/>
</dbReference>
<dbReference type="NCBIfam" id="NF004127">
    <property type="entry name" value="PRK05617.1"/>
    <property type="match status" value="1"/>
</dbReference>
<dbReference type="PANTHER" id="PTHR43176">
    <property type="entry name" value="3-HYDROXYISOBUTYRYL-COA HYDROLASE-RELATED"/>
    <property type="match status" value="1"/>
</dbReference>
<dbReference type="InterPro" id="IPR029045">
    <property type="entry name" value="ClpP/crotonase-like_dom_sf"/>
</dbReference>
<evidence type="ECO:0000256" key="3">
    <source>
        <dbReference type="ARBA" id="ARBA00022801"/>
    </source>
</evidence>
<evidence type="ECO:0000256" key="2">
    <source>
        <dbReference type="ARBA" id="ARBA00011915"/>
    </source>
</evidence>
<organism evidence="5 6">
    <name type="scientific">Vibrio pectenicida</name>
    <dbReference type="NCBI Taxonomy" id="62763"/>
    <lineage>
        <taxon>Bacteria</taxon>
        <taxon>Pseudomonadati</taxon>
        <taxon>Pseudomonadota</taxon>
        <taxon>Gammaproteobacteria</taxon>
        <taxon>Vibrionales</taxon>
        <taxon>Vibrionaceae</taxon>
        <taxon>Vibrio</taxon>
    </lineage>
</organism>
<keyword evidence="5" id="KW-0413">Isomerase</keyword>
<dbReference type="GO" id="GO:0005829">
    <property type="term" value="C:cytosol"/>
    <property type="evidence" value="ECO:0007669"/>
    <property type="project" value="TreeGrafter"/>
</dbReference>
<dbReference type="EC" id="3.1.2.4" evidence="2"/>
<dbReference type="CDD" id="cd06558">
    <property type="entry name" value="crotonase-like"/>
    <property type="match status" value="1"/>
</dbReference>
<dbReference type="PANTHER" id="PTHR43176:SF3">
    <property type="entry name" value="3-HYDROXYISOBUTYRYL-COA HYDROLASE, MITOCHONDRIAL"/>
    <property type="match status" value="1"/>
</dbReference>
<dbReference type="RefSeq" id="WP_125321257.1">
    <property type="nucleotide sequence ID" value="NZ_AP024890.1"/>
</dbReference>
<evidence type="ECO:0000256" key="1">
    <source>
        <dbReference type="ARBA" id="ARBA00001709"/>
    </source>
</evidence>
<gene>
    <name evidence="5" type="ORF">EJA03_10355</name>
</gene>
<keyword evidence="3" id="KW-0378">Hydrolase</keyword>
<dbReference type="Pfam" id="PF16113">
    <property type="entry name" value="ECH_2"/>
    <property type="match status" value="1"/>
</dbReference>
<accession>A0A3R9FPD0</accession>
<sequence>MTASVRFETLDCLEENTKVGMATLDNAPSLNALNYDMLVQLKAQLEVWHEDDNIICVVIEGQGDKAFCAGGDVRTMHDKMRDGSCEEIAGYCTSFFKLEYECDYLIHTYCKPIIAWGHGIVMGGGMGLFMGASHKVVTPQSRLAMPEISIGLYPDVGGTWFLNKLDPGIGLFLGLTGVMVNASDALGIRLADHMVRAEDKEALLSRLKRTCWSEIEDVYREVTRSLADIGNEVNGHQPDPQMLPFINEIQAACSGESVIQVSENILNLSGQTKWMETAKNNHAQGSPITAHVCFEQLTRHNDLSLADCFRLELNLSVRCCLLGEFREGVRARLIDKDNQPKWIYNQVANVDETTIDTLFTSLWSEQEHPLAQLGHY</sequence>
<reference evidence="5 6" key="1">
    <citation type="submission" date="2018-12" db="EMBL/GenBank/DDBJ databases">
        <title>Genomic taxonomy of the Vibrionaceae family.</title>
        <authorList>
            <person name="Gomez-Gil B."/>
            <person name="Enciso-Ibarra K."/>
        </authorList>
    </citation>
    <scope>NUCLEOTIDE SEQUENCE [LARGE SCALE GENOMIC DNA]</scope>
    <source>
        <strain evidence="5 6">CAIM 594</strain>
    </source>
</reference>
<comment type="catalytic activity">
    <reaction evidence="1">
        <text>3-hydroxy-2-methylpropanoyl-CoA + H2O = 3-hydroxy-2-methylpropanoate + CoA + H(+)</text>
        <dbReference type="Rhea" id="RHEA:20888"/>
        <dbReference type="ChEBI" id="CHEBI:11805"/>
        <dbReference type="ChEBI" id="CHEBI:15377"/>
        <dbReference type="ChEBI" id="CHEBI:15378"/>
        <dbReference type="ChEBI" id="CHEBI:57287"/>
        <dbReference type="ChEBI" id="CHEBI:57340"/>
        <dbReference type="EC" id="3.1.2.4"/>
    </reaction>
</comment>
<dbReference type="Gene3D" id="3.90.226.10">
    <property type="entry name" value="2-enoyl-CoA Hydratase, Chain A, domain 1"/>
    <property type="match status" value="1"/>
</dbReference>
<dbReference type="EMBL" id="RSFA01000041">
    <property type="protein sequence ID" value="RSD31129.1"/>
    <property type="molecule type" value="Genomic_DNA"/>
</dbReference>
<dbReference type="AlphaFoldDB" id="A0A3R9FPD0"/>
<dbReference type="InterPro" id="IPR045004">
    <property type="entry name" value="ECH_dom"/>
</dbReference>
<dbReference type="GO" id="GO:0003860">
    <property type="term" value="F:3-hydroxyisobutyryl-CoA hydrolase activity"/>
    <property type="evidence" value="ECO:0007669"/>
    <property type="project" value="UniProtKB-EC"/>
</dbReference>
<name>A0A3R9FPD0_9VIBR</name>
<dbReference type="OrthoDB" id="9790967at2"/>
<keyword evidence="6" id="KW-1185">Reference proteome</keyword>
<dbReference type="GO" id="GO:0006574">
    <property type="term" value="P:L-valine catabolic process"/>
    <property type="evidence" value="ECO:0007669"/>
    <property type="project" value="TreeGrafter"/>
</dbReference>
<protein>
    <recommendedName>
        <fullName evidence="2">3-hydroxyisobutyryl-CoA hydrolase</fullName>
        <ecNumber evidence="2">3.1.2.4</ecNumber>
    </recommendedName>
</protein>
<dbReference type="InterPro" id="IPR032259">
    <property type="entry name" value="HIBYL-CoA-H"/>
</dbReference>
<dbReference type="GO" id="GO:0016853">
    <property type="term" value="F:isomerase activity"/>
    <property type="evidence" value="ECO:0007669"/>
    <property type="project" value="UniProtKB-KW"/>
</dbReference>
<comment type="caution">
    <text evidence="5">The sequence shown here is derived from an EMBL/GenBank/DDBJ whole genome shotgun (WGS) entry which is preliminary data.</text>
</comment>